<dbReference type="AlphaFoldDB" id="A0A2P8DXI1"/>
<protein>
    <recommendedName>
        <fullName evidence="1">Replication-associated protein G2P N-terminal domain-containing protein</fullName>
    </recommendedName>
</protein>
<evidence type="ECO:0000259" key="1">
    <source>
        <dbReference type="Pfam" id="PF05144"/>
    </source>
</evidence>
<dbReference type="Proteomes" id="UP000240708">
    <property type="component" value="Unassembled WGS sequence"/>
</dbReference>
<organism evidence="2 3">
    <name type="scientific">Cecembia rubra</name>
    <dbReference type="NCBI Taxonomy" id="1485585"/>
    <lineage>
        <taxon>Bacteria</taxon>
        <taxon>Pseudomonadati</taxon>
        <taxon>Bacteroidota</taxon>
        <taxon>Cytophagia</taxon>
        <taxon>Cytophagales</taxon>
        <taxon>Cyclobacteriaceae</taxon>
        <taxon>Cecembia</taxon>
    </lineage>
</organism>
<feature type="domain" description="Replication-associated protein G2P N-terminal" evidence="1">
    <location>
        <begin position="1"/>
        <end position="188"/>
    </location>
</feature>
<dbReference type="OrthoDB" id="1438889at2"/>
<gene>
    <name evidence="2" type="ORF">CLV48_1118</name>
</gene>
<dbReference type="Pfam" id="PF05144">
    <property type="entry name" value="Phage_CRI"/>
    <property type="match status" value="1"/>
</dbReference>
<keyword evidence="3" id="KW-1185">Reference proteome</keyword>
<dbReference type="EMBL" id="PYGF01000011">
    <property type="protein sequence ID" value="PSL01920.1"/>
    <property type="molecule type" value="Genomic_DNA"/>
</dbReference>
<dbReference type="InterPro" id="IPR022686">
    <property type="entry name" value="G2P_N"/>
</dbReference>
<accession>A0A2P8DXI1</accession>
<dbReference type="GO" id="GO:0006260">
    <property type="term" value="P:DNA replication"/>
    <property type="evidence" value="ECO:0007669"/>
    <property type="project" value="InterPro"/>
</dbReference>
<comment type="caution">
    <text evidence="2">The sequence shown here is derived from an EMBL/GenBank/DDBJ whole genome shotgun (WGS) entry which is preliminary data.</text>
</comment>
<sequence>MYDTVHLWIPKDQVCGIDLDRVSNHLKSFTEHQKNDGERYKSGQLGNSFKVYISEQGISLKGSLAKFLLSDNFQTLKRSESKTAFEKLGDELGLLVNRAKVSRIDFAHNFEMKYRPEIYYPYLGDCQYFKRIAQPNSVYWTNKNRTKLVYNKVLEAKTKGERISGDWKQKNVLRYEMRYTKRLCENLRQPEIFASTLSDERFYKRMVIHWIQEYNSIHKLNEINLNFDAMNSPKDFIKQLALMKIKEIGQQKVLEMVEEMREKGTFDKPEYYSRLKKEIREICKMPEQTKSTELILELDEKVRQVISSPYG</sequence>
<proteinExistence type="predicted"/>
<evidence type="ECO:0000313" key="2">
    <source>
        <dbReference type="EMBL" id="PSL01920.1"/>
    </source>
</evidence>
<evidence type="ECO:0000313" key="3">
    <source>
        <dbReference type="Proteomes" id="UP000240708"/>
    </source>
</evidence>
<name>A0A2P8DXI1_9BACT</name>
<dbReference type="RefSeq" id="WP_106568377.1">
    <property type="nucleotide sequence ID" value="NZ_PYGF01000011.1"/>
</dbReference>
<reference evidence="2 3" key="1">
    <citation type="submission" date="2018-03" db="EMBL/GenBank/DDBJ databases">
        <title>Genomic Encyclopedia of Archaeal and Bacterial Type Strains, Phase II (KMG-II): from individual species to whole genera.</title>
        <authorList>
            <person name="Goeker M."/>
        </authorList>
    </citation>
    <scope>NUCLEOTIDE SEQUENCE [LARGE SCALE GENOMIC DNA]</scope>
    <source>
        <strain evidence="2 3">DSM 28057</strain>
    </source>
</reference>